<keyword evidence="3" id="KW-1185">Reference proteome</keyword>
<dbReference type="EMBL" id="CAUYUJ010016061">
    <property type="protein sequence ID" value="CAK0861450.1"/>
    <property type="molecule type" value="Genomic_DNA"/>
</dbReference>
<feature type="region of interest" description="Disordered" evidence="1">
    <location>
        <begin position="91"/>
        <end position="112"/>
    </location>
</feature>
<comment type="caution">
    <text evidence="2">The sequence shown here is derived from an EMBL/GenBank/DDBJ whole genome shotgun (WGS) entry which is preliminary data.</text>
</comment>
<reference evidence="2" key="1">
    <citation type="submission" date="2023-10" db="EMBL/GenBank/DDBJ databases">
        <authorList>
            <person name="Chen Y."/>
            <person name="Shah S."/>
            <person name="Dougan E. K."/>
            <person name="Thang M."/>
            <person name="Chan C."/>
        </authorList>
    </citation>
    <scope>NUCLEOTIDE SEQUENCE [LARGE SCALE GENOMIC DNA]</scope>
</reference>
<proteinExistence type="predicted"/>
<evidence type="ECO:0000313" key="3">
    <source>
        <dbReference type="Proteomes" id="UP001189429"/>
    </source>
</evidence>
<evidence type="ECO:0000256" key="1">
    <source>
        <dbReference type="SAM" id="MobiDB-lite"/>
    </source>
</evidence>
<organism evidence="2 3">
    <name type="scientific">Prorocentrum cordatum</name>
    <dbReference type="NCBI Taxonomy" id="2364126"/>
    <lineage>
        <taxon>Eukaryota</taxon>
        <taxon>Sar</taxon>
        <taxon>Alveolata</taxon>
        <taxon>Dinophyceae</taxon>
        <taxon>Prorocentrales</taxon>
        <taxon>Prorocentraceae</taxon>
        <taxon>Prorocentrum</taxon>
    </lineage>
</organism>
<protein>
    <submittedName>
        <fullName evidence="2">Uncharacterized protein</fullName>
    </submittedName>
</protein>
<accession>A0ABN9UQV3</accession>
<dbReference type="Proteomes" id="UP001189429">
    <property type="component" value="Unassembled WGS sequence"/>
</dbReference>
<sequence>MSTVKWELQRMIAMTACSRGCVKMMLFRGVVRREAPVPRPIGKCCTMVPCMFMILGRGGASARREAHAAAAPAFQLTPRGAWDPGGFGLPLGAVDRRPPRPVRRGASHAAPA</sequence>
<gene>
    <name evidence="2" type="ORF">PCOR1329_LOCUS50119</name>
</gene>
<evidence type="ECO:0000313" key="2">
    <source>
        <dbReference type="EMBL" id="CAK0861450.1"/>
    </source>
</evidence>
<name>A0ABN9UQV3_9DINO</name>